<dbReference type="InterPro" id="IPR036864">
    <property type="entry name" value="Zn2-C6_fun-type_DNA-bd_sf"/>
</dbReference>
<gene>
    <name evidence="3" type="ORF">FOXG_18859</name>
</gene>
<protein>
    <recommendedName>
        <fullName evidence="2">Zn(2)-C6 fungal-type domain-containing protein</fullName>
    </recommendedName>
</protein>
<dbReference type="OrthoDB" id="648861at2759"/>
<dbReference type="Pfam" id="PF11951">
    <property type="entry name" value="Fungal_trans_2"/>
    <property type="match status" value="1"/>
</dbReference>
<feature type="domain" description="Zn(2)-C6 fungal-type" evidence="2">
    <location>
        <begin position="213"/>
        <end position="243"/>
    </location>
</feature>
<reference evidence="3" key="2">
    <citation type="journal article" date="2010" name="Nature">
        <title>Comparative genomics reveals mobile pathogenicity chromosomes in Fusarium.</title>
        <authorList>
            <person name="Ma L.J."/>
            <person name="van der Does H.C."/>
            <person name="Borkovich K.A."/>
            <person name="Coleman J.J."/>
            <person name="Daboussi M.J."/>
            <person name="Di Pietro A."/>
            <person name="Dufresne M."/>
            <person name="Freitag M."/>
            <person name="Grabherr M."/>
            <person name="Henrissat B."/>
            <person name="Houterman P.M."/>
            <person name="Kang S."/>
            <person name="Shim W.B."/>
            <person name="Woloshuk C."/>
            <person name="Xie X."/>
            <person name="Xu J.R."/>
            <person name="Antoniw J."/>
            <person name="Baker S.E."/>
            <person name="Bluhm B.H."/>
            <person name="Breakspear A."/>
            <person name="Brown D.W."/>
            <person name="Butchko R.A."/>
            <person name="Chapman S."/>
            <person name="Coulson R."/>
            <person name="Coutinho P.M."/>
            <person name="Danchin E.G."/>
            <person name="Diener A."/>
            <person name="Gale L.R."/>
            <person name="Gardiner D.M."/>
            <person name="Goff S."/>
            <person name="Hammond-Kosack K.E."/>
            <person name="Hilburn K."/>
            <person name="Hua-Van A."/>
            <person name="Jonkers W."/>
            <person name="Kazan K."/>
            <person name="Kodira C.D."/>
            <person name="Koehrsen M."/>
            <person name="Kumar L."/>
            <person name="Lee Y.H."/>
            <person name="Li L."/>
            <person name="Manners J.M."/>
            <person name="Miranda-Saavedra D."/>
            <person name="Mukherjee M."/>
            <person name="Park G."/>
            <person name="Park J."/>
            <person name="Park S.Y."/>
            <person name="Proctor R.H."/>
            <person name="Regev A."/>
            <person name="Ruiz-Roldan M.C."/>
            <person name="Sain D."/>
            <person name="Sakthikumar S."/>
            <person name="Sykes S."/>
            <person name="Schwartz D.C."/>
            <person name="Turgeon B.G."/>
            <person name="Wapinski I."/>
            <person name="Yoder O."/>
            <person name="Young S."/>
            <person name="Zeng Q."/>
            <person name="Zhou S."/>
            <person name="Galagan J."/>
            <person name="Cuomo C.A."/>
            <person name="Kistler H.C."/>
            <person name="Rep M."/>
        </authorList>
    </citation>
    <scope>NUCLEOTIDE SEQUENCE [LARGE SCALE GENOMIC DNA]</scope>
    <source>
        <strain evidence="3">4287</strain>
    </source>
</reference>
<organism evidence="3 4">
    <name type="scientific">Fusarium oxysporum f. sp. lycopersici (strain 4287 / CBS 123668 / FGSC 9935 / NRRL 34936)</name>
    <name type="common">Fusarium vascular wilt of tomato</name>
    <dbReference type="NCBI Taxonomy" id="426428"/>
    <lineage>
        <taxon>Eukaryota</taxon>
        <taxon>Fungi</taxon>
        <taxon>Dikarya</taxon>
        <taxon>Ascomycota</taxon>
        <taxon>Pezizomycotina</taxon>
        <taxon>Sordariomycetes</taxon>
        <taxon>Hypocreomycetidae</taxon>
        <taxon>Hypocreales</taxon>
        <taxon>Nectriaceae</taxon>
        <taxon>Fusarium</taxon>
        <taxon>Fusarium oxysporum species complex</taxon>
    </lineage>
</organism>
<evidence type="ECO:0000313" key="4">
    <source>
        <dbReference type="Proteomes" id="UP000009097"/>
    </source>
</evidence>
<dbReference type="InterPro" id="IPR006674">
    <property type="entry name" value="HD_domain"/>
</dbReference>
<evidence type="ECO:0000256" key="1">
    <source>
        <dbReference type="ARBA" id="ARBA00023242"/>
    </source>
</evidence>
<dbReference type="InterPro" id="IPR001138">
    <property type="entry name" value="Zn2Cys6_DnaBD"/>
</dbReference>
<dbReference type="VEuPathDB" id="FungiDB:FOXG_18859"/>
<dbReference type="PANTHER" id="PTHR40202">
    <property type="match status" value="1"/>
</dbReference>
<dbReference type="CDD" id="cd00067">
    <property type="entry name" value="GAL4"/>
    <property type="match status" value="1"/>
</dbReference>
<dbReference type="KEGG" id="fox:FOXG_18859"/>
<dbReference type="SUPFAM" id="SSF57701">
    <property type="entry name" value="Zn2/Cys6 DNA-binding domain"/>
    <property type="match status" value="1"/>
</dbReference>
<dbReference type="Pfam" id="PF01966">
    <property type="entry name" value="HD"/>
    <property type="match status" value="1"/>
</dbReference>
<dbReference type="NCBIfam" id="TIGR00277">
    <property type="entry name" value="HDIG"/>
    <property type="match status" value="1"/>
</dbReference>
<dbReference type="GO" id="GO:0008270">
    <property type="term" value="F:zinc ion binding"/>
    <property type="evidence" value="ECO:0007669"/>
    <property type="project" value="InterPro"/>
</dbReference>
<dbReference type="InterPro" id="IPR052567">
    <property type="entry name" value="OP_Dioxygenase"/>
</dbReference>
<dbReference type="PANTHER" id="PTHR40202:SF1">
    <property type="entry name" value="HD DOMAIN-CONTAINING PROTEIN"/>
    <property type="match status" value="1"/>
</dbReference>
<dbReference type="GO" id="GO:0000981">
    <property type="term" value="F:DNA-binding transcription factor activity, RNA polymerase II-specific"/>
    <property type="evidence" value="ECO:0007669"/>
    <property type="project" value="InterPro"/>
</dbReference>
<sequence>MELPTVPTPSSVAEYVISVLQASENTPYIGEPISQLQHSLQCAAQAAAASPPVDEATQVAALLHDIGQYAPAKDLRKLTGGEAKNLGGQATGTSVGRVGHETLGAQFVLALGFSEKVARLVESHVAAKRYLCAVDKRYLGKLSDASKKSLAYQGGPMNDDEMGEFGSDKWCKEMCQLRLWDDEAKIEGLAVRDLASWRPTTRHQGYRGRVRSGCLTCRARKVKCDEAKPVCNNCTRVQRQCTYKPRRVFRQTASADNSPPGQPSSFHFEGIPQASEAHDINQSHSSPSLIDEYELQGTSRVLSTERTNQTPFLYEGRTNVDVTACLQKALQCRSAVPIVDDNYERDESPLNLISRDIELTTTLDILTLRTQSPYMTELFLDTVECPGITPFDPINWKLAKQHIVHLGKSCLAISSGITAVATLCSGHVFALSTSESLSHYHSARKNVEELLEDDGKDFDLVLVAVFLLCMFELMHSGDIVPYLREPRLIFTQRLQAWTQNQSSRSELCIRIVTWLKILYSASFRGGAMGLLSERVVSLLPNFTSPIPILRPPVSQEPEISNHLYEVLSGPIFDFYYQLQTLSGEIAKLSLYHRSRTKRKDQQEVVERMASLKARLRALWERRCATQCQSPEHLRSQMVPRIANMISSLINVCEAAYHAEFIDIGRQLGDPVSQTADSRNALHRIKEILDDCEGESGGINPGYLRPLFLCAIESTDKEQTNWAVEKLAKIQNRVYRGEFFSVFAKALLEAQTRNDRRVTSRYFCIWYFGITPPFL</sequence>
<dbReference type="RefSeq" id="XP_018239384.1">
    <property type="nucleotide sequence ID" value="XM_018398999.1"/>
</dbReference>
<dbReference type="EMBL" id="DS231699">
    <property type="protein sequence ID" value="KNB01339.1"/>
    <property type="molecule type" value="Genomic_DNA"/>
</dbReference>
<dbReference type="AlphaFoldDB" id="A0A0J9UPB0"/>
<dbReference type="Gene3D" id="4.10.240.10">
    <property type="entry name" value="Zn(2)-C6 fungal-type DNA-binding domain"/>
    <property type="match status" value="1"/>
</dbReference>
<dbReference type="Gene3D" id="1.10.3210.10">
    <property type="entry name" value="Hypothetical protein af1432"/>
    <property type="match status" value="1"/>
</dbReference>
<proteinExistence type="predicted"/>
<keyword evidence="1" id="KW-0539">Nucleus</keyword>
<name>A0A0J9UPB0_FUSO4</name>
<evidence type="ECO:0000313" key="3">
    <source>
        <dbReference type="EMBL" id="KNB01339.1"/>
    </source>
</evidence>
<evidence type="ECO:0000259" key="2">
    <source>
        <dbReference type="PROSITE" id="PS50048"/>
    </source>
</evidence>
<dbReference type="InterPro" id="IPR006675">
    <property type="entry name" value="HDIG_dom"/>
</dbReference>
<dbReference type="GeneID" id="28959565"/>
<accession>A0A0J9UPB0</accession>
<dbReference type="SMART" id="SM00066">
    <property type="entry name" value="GAL4"/>
    <property type="match status" value="1"/>
</dbReference>
<dbReference type="Pfam" id="PF00172">
    <property type="entry name" value="Zn_clus"/>
    <property type="match status" value="1"/>
</dbReference>
<dbReference type="SUPFAM" id="SSF109604">
    <property type="entry name" value="HD-domain/PDEase-like"/>
    <property type="match status" value="1"/>
</dbReference>
<dbReference type="InterPro" id="IPR021858">
    <property type="entry name" value="Fun_TF"/>
</dbReference>
<dbReference type="Proteomes" id="UP000009097">
    <property type="component" value="Unassembled WGS sequence"/>
</dbReference>
<dbReference type="PROSITE" id="PS50048">
    <property type="entry name" value="ZN2_CY6_FUNGAL_2"/>
    <property type="match status" value="1"/>
</dbReference>
<reference evidence="3" key="1">
    <citation type="submission" date="2007-04" db="EMBL/GenBank/DDBJ databases">
        <authorList>
            <consortium name="The Broad Institute Genome Sequencing Platform"/>
            <person name="Birren B."/>
            <person name="Lander E."/>
            <person name="Galagan J."/>
            <person name="Nusbaum C."/>
            <person name="Devon K."/>
            <person name="Ma L.-J."/>
            <person name="Jaffe D."/>
            <person name="Butler J."/>
            <person name="Alvarez P."/>
            <person name="Gnerre S."/>
            <person name="Grabherr M."/>
            <person name="Kleber M."/>
            <person name="Mauceli E."/>
            <person name="Brockman W."/>
            <person name="MacCallum I.A."/>
            <person name="Young S."/>
            <person name="LaButti K."/>
            <person name="DeCaprio D."/>
            <person name="Crawford M."/>
            <person name="Koehrsen M."/>
            <person name="Engels R."/>
            <person name="Montgomery P."/>
            <person name="Pearson M."/>
            <person name="Howarth C."/>
            <person name="Larson L."/>
            <person name="White J."/>
            <person name="O'Leary S."/>
            <person name="Kodira C."/>
            <person name="Zeng Q."/>
            <person name="Yandava C."/>
            <person name="Alvarado L."/>
            <person name="Kistler C."/>
            <person name="Shim W.-B."/>
            <person name="Kang S."/>
            <person name="Woloshuk C."/>
        </authorList>
    </citation>
    <scope>NUCLEOTIDE SEQUENCE</scope>
    <source>
        <strain evidence="3">4287</strain>
    </source>
</reference>
<dbReference type="PROSITE" id="PS00463">
    <property type="entry name" value="ZN2_CY6_FUNGAL_1"/>
    <property type="match status" value="1"/>
</dbReference>